<keyword evidence="1 5" id="KW-0245">EGF-like domain</keyword>
<feature type="compositionally biased region" description="Low complexity" evidence="6">
    <location>
        <begin position="722"/>
        <end position="739"/>
    </location>
</feature>
<feature type="compositionally biased region" description="Polar residues" evidence="6">
    <location>
        <begin position="676"/>
        <end position="685"/>
    </location>
</feature>
<comment type="caution">
    <text evidence="8">The sequence shown here is derived from an EMBL/GenBank/DDBJ whole genome shotgun (WGS) entry which is preliminary data.</text>
</comment>
<feature type="compositionally biased region" description="Polar residues" evidence="6">
    <location>
        <begin position="740"/>
        <end position="749"/>
    </location>
</feature>
<dbReference type="InterPro" id="IPR001881">
    <property type="entry name" value="EGF-like_Ca-bd_dom"/>
</dbReference>
<dbReference type="PROSITE" id="PS00010">
    <property type="entry name" value="ASX_HYDROXYL"/>
    <property type="match status" value="5"/>
</dbReference>
<feature type="region of interest" description="Disordered" evidence="6">
    <location>
        <begin position="705"/>
        <end position="749"/>
    </location>
</feature>
<feature type="compositionally biased region" description="Low complexity" evidence="6">
    <location>
        <begin position="661"/>
        <end position="675"/>
    </location>
</feature>
<keyword evidence="2" id="KW-0732">Signal</keyword>
<dbReference type="SMART" id="SM00181">
    <property type="entry name" value="EGF"/>
    <property type="match status" value="10"/>
</dbReference>
<feature type="disulfide bond" evidence="5">
    <location>
        <begin position="208"/>
        <end position="225"/>
    </location>
</feature>
<dbReference type="SMART" id="SM00179">
    <property type="entry name" value="EGF_CA"/>
    <property type="match status" value="6"/>
</dbReference>
<feature type="compositionally biased region" description="Polar residues" evidence="6">
    <location>
        <begin position="41"/>
        <end position="58"/>
    </location>
</feature>
<feature type="compositionally biased region" description="Basic and acidic residues" evidence="6">
    <location>
        <begin position="579"/>
        <end position="590"/>
    </location>
</feature>
<evidence type="ECO:0000256" key="2">
    <source>
        <dbReference type="ARBA" id="ARBA00022729"/>
    </source>
</evidence>
<reference evidence="8" key="1">
    <citation type="submission" date="2021-03" db="EMBL/GenBank/DDBJ databases">
        <authorList>
            <person name="Bekaert M."/>
        </authorList>
    </citation>
    <scope>NUCLEOTIDE SEQUENCE</scope>
</reference>
<evidence type="ECO:0000256" key="5">
    <source>
        <dbReference type="PROSITE-ProRule" id="PRU00076"/>
    </source>
</evidence>
<dbReference type="InterPro" id="IPR009030">
    <property type="entry name" value="Growth_fac_rcpt_cys_sf"/>
</dbReference>
<dbReference type="PANTHER" id="PTHR24039:SF58">
    <property type="entry name" value="EGF-LIKE DOMAIN-CONTAINING PROTEIN"/>
    <property type="match status" value="1"/>
</dbReference>
<keyword evidence="9" id="KW-1185">Reference proteome</keyword>
<dbReference type="AlphaFoldDB" id="A0A8S3VHY2"/>
<accession>A0A8S3VHY2</accession>
<keyword evidence="3" id="KW-0677">Repeat</keyword>
<dbReference type="InterPro" id="IPR000152">
    <property type="entry name" value="EGF-type_Asp/Asn_hydroxyl_site"/>
</dbReference>
<feature type="compositionally biased region" description="Basic and acidic residues" evidence="6">
    <location>
        <begin position="59"/>
        <end position="72"/>
    </location>
</feature>
<dbReference type="CDD" id="cd00054">
    <property type="entry name" value="EGF_CA"/>
    <property type="match status" value="3"/>
</dbReference>
<dbReference type="FunFam" id="2.10.25.10:FF:000038">
    <property type="entry name" value="Fibrillin 2"/>
    <property type="match status" value="1"/>
</dbReference>
<protein>
    <recommendedName>
        <fullName evidence="7">EGF-like domain-containing protein</fullName>
    </recommendedName>
</protein>
<feature type="domain" description="EGF-like" evidence="7">
    <location>
        <begin position="240"/>
        <end position="277"/>
    </location>
</feature>
<feature type="region of interest" description="Disordered" evidence="6">
    <location>
        <begin position="41"/>
        <end position="87"/>
    </location>
</feature>
<dbReference type="InterPro" id="IPR049883">
    <property type="entry name" value="NOTCH1_EGF-like"/>
</dbReference>
<feature type="compositionally biased region" description="Basic and acidic residues" evidence="6">
    <location>
        <begin position="648"/>
        <end position="657"/>
    </location>
</feature>
<dbReference type="InterPro" id="IPR018097">
    <property type="entry name" value="EGF_Ca-bd_CS"/>
</dbReference>
<dbReference type="Gene3D" id="2.10.25.10">
    <property type="entry name" value="Laminin"/>
    <property type="match status" value="6"/>
</dbReference>
<dbReference type="PROSITE" id="PS01187">
    <property type="entry name" value="EGF_CA"/>
    <property type="match status" value="2"/>
</dbReference>
<dbReference type="GO" id="GO:0005509">
    <property type="term" value="F:calcium ion binding"/>
    <property type="evidence" value="ECO:0007669"/>
    <property type="project" value="InterPro"/>
</dbReference>
<dbReference type="SUPFAM" id="SSF57196">
    <property type="entry name" value="EGF/Laminin"/>
    <property type="match status" value="2"/>
</dbReference>
<sequence>MVVINTRLFPELRNTPTQNTGISPTEIMFGRKTRSMIPSINTEQKVPNAKTTELQSTRKQSEQQKKCYDKRAKNLPPLGSGDSVYSEHKQGQHWKLGKVKERLKRKSIHNINECNDDSKNLCFDKSTCSNIAGGFKCSCTIGQFLENDQRTCSNCDQFHWGENCNNTCNCGSGAERDVRYTGCLCKSGWQGTTCDADINECNGVVNPCDTSLNQRCVNTPGTFVCKCVAGYQNETGTCTDVNECDNNPCDQLCTNTDGSFTCNCRTGFTKDANEKCQDINECDTTLNKCDQNCLNTPGSYKCSCNDGYLLSPTDQRKCTIKTQCSSLNCTNPGTCAVKSDGSEYCTCPTGFNLTMTDNVTGICENIDECETSNPCADRCTDKTPGYECSCTKNGTKLESDAQSCTACAEGEWGQNCAENCTCVIANTNYCNNTEGSCNCKTGWAGDYCESDVNECTSNSTICQTFSMCENTNGSYVCVCDDGYFNSADVCKGSSNTFGKNCAQTCSCVVTNTDNCNSVDGSCTCKTDWYGTTCSEDVNECNVTPYICNTTSNSMLSKFFFCCYIALETTTEGHTTQEATTHEFTAEEITTKETTTQEATSQNAITQEATTHDTTMQEATAQDATTQEATTRNATTQEATTHETTTQEVKTHETKTQEDTTQDPTTQEATTQEATTRGYNTKSYNASRYDARNYNTRSYNTRCYNTRSYDARNNNAKATPQNAATQEATTQEAATQETATKQSYDTRGQQ</sequence>
<dbReference type="Proteomes" id="UP000683360">
    <property type="component" value="Unassembled WGS sequence"/>
</dbReference>
<dbReference type="EMBL" id="CAJPWZ010003147">
    <property type="protein sequence ID" value="CAG2253242.1"/>
    <property type="molecule type" value="Genomic_DNA"/>
</dbReference>
<name>A0A8S3VHY2_MYTED</name>
<organism evidence="8 9">
    <name type="scientific">Mytilus edulis</name>
    <name type="common">Blue mussel</name>
    <dbReference type="NCBI Taxonomy" id="6550"/>
    <lineage>
        <taxon>Eukaryota</taxon>
        <taxon>Metazoa</taxon>
        <taxon>Spiralia</taxon>
        <taxon>Lophotrochozoa</taxon>
        <taxon>Mollusca</taxon>
        <taxon>Bivalvia</taxon>
        <taxon>Autobranchia</taxon>
        <taxon>Pteriomorphia</taxon>
        <taxon>Mytilida</taxon>
        <taxon>Mytiloidea</taxon>
        <taxon>Mytilidae</taxon>
        <taxon>Mytilinae</taxon>
        <taxon>Mytilus</taxon>
    </lineage>
</organism>
<keyword evidence="4 5" id="KW-1015">Disulfide bond</keyword>
<comment type="caution">
    <text evidence="5">Lacks conserved residue(s) required for the propagation of feature annotation.</text>
</comment>
<feature type="domain" description="EGF-like" evidence="7">
    <location>
        <begin position="320"/>
        <end position="357"/>
    </location>
</feature>
<proteinExistence type="predicted"/>
<evidence type="ECO:0000256" key="6">
    <source>
        <dbReference type="SAM" id="MobiDB-lite"/>
    </source>
</evidence>
<feature type="domain" description="EGF-like" evidence="7">
    <location>
        <begin position="197"/>
        <end position="239"/>
    </location>
</feature>
<dbReference type="InterPro" id="IPR000742">
    <property type="entry name" value="EGF"/>
</dbReference>
<dbReference type="PANTHER" id="PTHR24039">
    <property type="entry name" value="FIBRILLIN-RELATED"/>
    <property type="match status" value="1"/>
</dbReference>
<dbReference type="OrthoDB" id="6117558at2759"/>
<evidence type="ECO:0000313" key="8">
    <source>
        <dbReference type="EMBL" id="CAG2253242.1"/>
    </source>
</evidence>
<gene>
    <name evidence="8" type="ORF">MEDL_64774</name>
</gene>
<feature type="region of interest" description="Disordered" evidence="6">
    <location>
        <begin position="573"/>
        <end position="689"/>
    </location>
</feature>
<feature type="domain" description="EGF-like" evidence="7">
    <location>
        <begin position="451"/>
        <end position="491"/>
    </location>
</feature>
<evidence type="ECO:0000313" key="9">
    <source>
        <dbReference type="Proteomes" id="UP000683360"/>
    </source>
</evidence>
<dbReference type="SUPFAM" id="SSF57184">
    <property type="entry name" value="Growth factor receptor domain"/>
    <property type="match status" value="1"/>
</dbReference>
<evidence type="ECO:0000259" key="7">
    <source>
        <dbReference type="PROSITE" id="PS50026"/>
    </source>
</evidence>
<feature type="compositionally biased region" description="Low complexity" evidence="6">
    <location>
        <begin position="612"/>
        <end position="647"/>
    </location>
</feature>
<dbReference type="PROSITE" id="PS50026">
    <property type="entry name" value="EGF_3"/>
    <property type="match status" value="5"/>
</dbReference>
<dbReference type="Pfam" id="PF07645">
    <property type="entry name" value="EGF_CA"/>
    <property type="match status" value="5"/>
</dbReference>
<feature type="domain" description="EGF-like" evidence="7">
    <location>
        <begin position="110"/>
        <end position="153"/>
    </location>
</feature>
<feature type="compositionally biased region" description="Polar residues" evidence="6">
    <location>
        <begin position="705"/>
        <end position="721"/>
    </location>
</feature>
<evidence type="ECO:0000256" key="1">
    <source>
        <dbReference type="ARBA" id="ARBA00022536"/>
    </source>
</evidence>
<evidence type="ECO:0000256" key="4">
    <source>
        <dbReference type="ARBA" id="ARBA00023157"/>
    </source>
</evidence>
<evidence type="ECO:0000256" key="3">
    <source>
        <dbReference type="ARBA" id="ARBA00022737"/>
    </source>
</evidence>
<dbReference type="PROSITE" id="PS01186">
    <property type="entry name" value="EGF_2"/>
    <property type="match status" value="3"/>
</dbReference>